<dbReference type="EMBL" id="FOVJ01000001">
    <property type="protein sequence ID" value="SFN32903.1"/>
    <property type="molecule type" value="Genomic_DNA"/>
</dbReference>
<accession>A0A1I4Y5A7</accession>
<dbReference type="GO" id="GO:0016746">
    <property type="term" value="F:acyltransferase activity"/>
    <property type="evidence" value="ECO:0007669"/>
    <property type="project" value="InterPro"/>
</dbReference>
<evidence type="ECO:0000313" key="1">
    <source>
        <dbReference type="EMBL" id="SFN32903.1"/>
    </source>
</evidence>
<keyword evidence="2" id="KW-1185">Reference proteome</keyword>
<protein>
    <recommendedName>
        <fullName evidence="3">Beta-ketoacyl synthase, N-terminal domain</fullName>
    </recommendedName>
</protein>
<organism evidence="1 2">
    <name type="scientific">Nitrosospira briensis</name>
    <dbReference type="NCBI Taxonomy" id="35799"/>
    <lineage>
        <taxon>Bacteria</taxon>
        <taxon>Pseudomonadati</taxon>
        <taxon>Pseudomonadota</taxon>
        <taxon>Betaproteobacteria</taxon>
        <taxon>Nitrosomonadales</taxon>
        <taxon>Nitrosomonadaceae</taxon>
        <taxon>Nitrosospira</taxon>
    </lineage>
</organism>
<dbReference type="SUPFAM" id="SSF53901">
    <property type="entry name" value="Thiolase-like"/>
    <property type="match status" value="1"/>
</dbReference>
<sequence length="220" mass="23247">MIYLDMHHLSMLDWGLERELIASITPRLVPLFDSGVPRHRTCLIVASSNAGAATSVKFWADAAQVGPALASPELFPWCLANAPCGAIARHFGVTGPNFTLLGAGDAMMGAIEAAAGQFALDCADMAVVVVPQFAELQGETGHLFAFRLQRHDVSDPPSPVLITVMPASVSPAPAPPPLPESVETFVRLLRQLDDGGATAGLISDGQRSFRLERPKGRGIG</sequence>
<dbReference type="Proteomes" id="UP000183107">
    <property type="component" value="Unassembled WGS sequence"/>
</dbReference>
<evidence type="ECO:0008006" key="3">
    <source>
        <dbReference type="Google" id="ProtNLM"/>
    </source>
</evidence>
<name>A0A1I4Y5A7_9PROT</name>
<dbReference type="InterPro" id="IPR016039">
    <property type="entry name" value="Thiolase-like"/>
</dbReference>
<proteinExistence type="predicted"/>
<reference evidence="2" key="1">
    <citation type="submission" date="2016-10" db="EMBL/GenBank/DDBJ databases">
        <authorList>
            <person name="Varghese N."/>
        </authorList>
    </citation>
    <scope>NUCLEOTIDE SEQUENCE [LARGE SCALE GENOMIC DNA]</scope>
    <source>
        <strain evidence="2">Nsp8</strain>
    </source>
</reference>
<gene>
    <name evidence="1" type="ORF">SAMN05216386_0505</name>
</gene>
<dbReference type="Gene3D" id="3.40.47.10">
    <property type="match status" value="1"/>
</dbReference>
<evidence type="ECO:0000313" key="2">
    <source>
        <dbReference type="Proteomes" id="UP000183107"/>
    </source>
</evidence>
<dbReference type="AlphaFoldDB" id="A0A1I4Y5A7"/>